<sequence>MAEDKVVNLPVKESLWDTFEHILLFISLYVFAIAFTLMLHQFIDGISPAAENTNALRYVSKYLVRGYLASLIVSYPLFSFFFLRVKKRAQKNPDVRHLASRKRLIYFTMIVAFIIVLINITSIIYNFLSGNVTLNFLLHFAATVGVASIIFAYLLNEIKEERKAYA</sequence>
<dbReference type="Pfam" id="PF18920">
    <property type="entry name" value="DUF5671"/>
    <property type="match status" value="1"/>
</dbReference>
<keyword evidence="1" id="KW-0812">Transmembrane</keyword>
<accession>A0A1F5Z7H8</accession>
<evidence type="ECO:0000313" key="3">
    <source>
        <dbReference type="EMBL" id="OGG08409.1"/>
    </source>
</evidence>
<proteinExistence type="predicted"/>
<feature type="transmembrane region" description="Helical" evidence="1">
    <location>
        <begin position="63"/>
        <end position="83"/>
    </location>
</feature>
<feature type="transmembrane region" description="Helical" evidence="1">
    <location>
        <begin position="104"/>
        <end position="128"/>
    </location>
</feature>
<keyword evidence="1" id="KW-1133">Transmembrane helix</keyword>
<keyword evidence="1" id="KW-0472">Membrane</keyword>
<comment type="caution">
    <text evidence="3">The sequence shown here is derived from an EMBL/GenBank/DDBJ whole genome shotgun (WGS) entry which is preliminary data.</text>
</comment>
<evidence type="ECO:0000313" key="4">
    <source>
        <dbReference type="Proteomes" id="UP000177354"/>
    </source>
</evidence>
<organism evidence="3 4">
    <name type="scientific">Candidatus Gottesmanbacteria bacterium RIFCSPHIGHO2_01_FULL_40_15</name>
    <dbReference type="NCBI Taxonomy" id="1798376"/>
    <lineage>
        <taxon>Bacteria</taxon>
        <taxon>Candidatus Gottesmaniibacteriota</taxon>
    </lineage>
</organism>
<name>A0A1F5Z7H8_9BACT</name>
<dbReference type="Proteomes" id="UP000177354">
    <property type="component" value="Unassembled WGS sequence"/>
</dbReference>
<dbReference type="EMBL" id="MFJF01000001">
    <property type="protein sequence ID" value="OGG08409.1"/>
    <property type="molecule type" value="Genomic_DNA"/>
</dbReference>
<protein>
    <recommendedName>
        <fullName evidence="2">DUF5671 domain-containing protein</fullName>
    </recommendedName>
</protein>
<feature type="domain" description="DUF5671" evidence="2">
    <location>
        <begin position="18"/>
        <end position="153"/>
    </location>
</feature>
<dbReference type="AlphaFoldDB" id="A0A1F5Z7H8"/>
<dbReference type="InterPro" id="IPR043728">
    <property type="entry name" value="DUF5671"/>
</dbReference>
<reference evidence="3 4" key="1">
    <citation type="journal article" date="2016" name="Nat. Commun.">
        <title>Thousands of microbial genomes shed light on interconnected biogeochemical processes in an aquifer system.</title>
        <authorList>
            <person name="Anantharaman K."/>
            <person name="Brown C.T."/>
            <person name="Hug L.A."/>
            <person name="Sharon I."/>
            <person name="Castelle C.J."/>
            <person name="Probst A.J."/>
            <person name="Thomas B.C."/>
            <person name="Singh A."/>
            <person name="Wilkins M.J."/>
            <person name="Karaoz U."/>
            <person name="Brodie E.L."/>
            <person name="Williams K.H."/>
            <person name="Hubbard S.S."/>
            <person name="Banfield J.F."/>
        </authorList>
    </citation>
    <scope>NUCLEOTIDE SEQUENCE [LARGE SCALE GENOMIC DNA]</scope>
</reference>
<evidence type="ECO:0000259" key="2">
    <source>
        <dbReference type="Pfam" id="PF18920"/>
    </source>
</evidence>
<evidence type="ECO:0000256" key="1">
    <source>
        <dbReference type="SAM" id="Phobius"/>
    </source>
</evidence>
<feature type="transmembrane region" description="Helical" evidence="1">
    <location>
        <begin position="134"/>
        <end position="155"/>
    </location>
</feature>
<gene>
    <name evidence="3" type="ORF">A2777_03080</name>
</gene>
<feature type="transmembrane region" description="Helical" evidence="1">
    <location>
        <begin position="22"/>
        <end position="43"/>
    </location>
</feature>